<feature type="non-terminal residue" evidence="1">
    <location>
        <position position="1"/>
    </location>
</feature>
<sequence length="128" mass="15111">KVPVKIIYPIVKGFLVELVYFKRFLRKHTFSNDQTASLNELQTYLRKIHRLAPVFDFKRAKENARILKIKLQDLCFFPQFVTQIAIVVFVTDLNDKEHEKRIVQANLRLLCDCSAYSFHRTRKKLGLG</sequence>
<dbReference type="EMBL" id="LAZR01058746">
    <property type="protein sequence ID" value="KKK69242.1"/>
    <property type="molecule type" value="Genomic_DNA"/>
</dbReference>
<evidence type="ECO:0000313" key="1">
    <source>
        <dbReference type="EMBL" id="KKK69242.1"/>
    </source>
</evidence>
<accession>A0A0F8XJC4</accession>
<proteinExistence type="predicted"/>
<gene>
    <name evidence="1" type="ORF">LCGC14_2935980</name>
</gene>
<name>A0A0F8XJC4_9ZZZZ</name>
<protein>
    <submittedName>
        <fullName evidence="1">Uncharacterized protein</fullName>
    </submittedName>
</protein>
<reference evidence="1" key="1">
    <citation type="journal article" date="2015" name="Nature">
        <title>Complex archaea that bridge the gap between prokaryotes and eukaryotes.</title>
        <authorList>
            <person name="Spang A."/>
            <person name="Saw J.H."/>
            <person name="Jorgensen S.L."/>
            <person name="Zaremba-Niedzwiedzka K."/>
            <person name="Martijn J."/>
            <person name="Lind A.E."/>
            <person name="van Eijk R."/>
            <person name="Schleper C."/>
            <person name="Guy L."/>
            <person name="Ettema T.J."/>
        </authorList>
    </citation>
    <scope>NUCLEOTIDE SEQUENCE</scope>
</reference>
<organism evidence="1">
    <name type="scientific">marine sediment metagenome</name>
    <dbReference type="NCBI Taxonomy" id="412755"/>
    <lineage>
        <taxon>unclassified sequences</taxon>
        <taxon>metagenomes</taxon>
        <taxon>ecological metagenomes</taxon>
    </lineage>
</organism>
<dbReference type="AlphaFoldDB" id="A0A0F8XJC4"/>
<comment type="caution">
    <text evidence="1">The sequence shown here is derived from an EMBL/GenBank/DDBJ whole genome shotgun (WGS) entry which is preliminary data.</text>
</comment>